<feature type="transmembrane region" description="Helical" evidence="1">
    <location>
        <begin position="47"/>
        <end position="69"/>
    </location>
</feature>
<dbReference type="AlphaFoldDB" id="A0A8X6NJH5"/>
<evidence type="ECO:0000313" key="2">
    <source>
        <dbReference type="EMBL" id="GFT18461.1"/>
    </source>
</evidence>
<protein>
    <submittedName>
        <fullName evidence="2">Uncharacterized protein</fullName>
    </submittedName>
</protein>
<gene>
    <name evidence="2" type="primary">NCL1_26003</name>
    <name evidence="2" type="ORF">NPIL_120471</name>
</gene>
<proteinExistence type="predicted"/>
<sequence length="149" mass="16399">MLGKISFSRLENPWLDVVLYIYGMLGLCVGIGLLIAAIDPRPFPVSIWWYFVAIGLFFTISGSISLILIRSVPDYPNTFYIAGPSINDTTCSAADLLNETVGYHDSPIVELRDGTLVIDESAFIGSQSTLATSVPSISSRIFYYKETFV</sequence>
<evidence type="ECO:0000256" key="1">
    <source>
        <dbReference type="SAM" id="Phobius"/>
    </source>
</evidence>
<dbReference type="EMBL" id="BMAW01058864">
    <property type="protein sequence ID" value="GFT18461.1"/>
    <property type="molecule type" value="Genomic_DNA"/>
</dbReference>
<reference evidence="2" key="1">
    <citation type="submission" date="2020-08" db="EMBL/GenBank/DDBJ databases">
        <title>Multicomponent nature underlies the extraordinary mechanical properties of spider dragline silk.</title>
        <authorList>
            <person name="Kono N."/>
            <person name="Nakamura H."/>
            <person name="Mori M."/>
            <person name="Yoshida Y."/>
            <person name="Ohtoshi R."/>
            <person name="Malay A.D."/>
            <person name="Moran D.A.P."/>
            <person name="Tomita M."/>
            <person name="Numata K."/>
            <person name="Arakawa K."/>
        </authorList>
    </citation>
    <scope>NUCLEOTIDE SEQUENCE</scope>
</reference>
<accession>A0A8X6NJH5</accession>
<name>A0A8X6NJH5_NEPPI</name>
<keyword evidence="1" id="KW-0812">Transmembrane</keyword>
<feature type="transmembrane region" description="Helical" evidence="1">
    <location>
        <begin position="12"/>
        <end position="35"/>
    </location>
</feature>
<dbReference type="OrthoDB" id="6432406at2759"/>
<keyword evidence="1" id="KW-0472">Membrane</keyword>
<keyword evidence="3" id="KW-1185">Reference proteome</keyword>
<comment type="caution">
    <text evidence="2">The sequence shown here is derived from an EMBL/GenBank/DDBJ whole genome shotgun (WGS) entry which is preliminary data.</text>
</comment>
<evidence type="ECO:0000313" key="3">
    <source>
        <dbReference type="Proteomes" id="UP000887013"/>
    </source>
</evidence>
<dbReference type="Proteomes" id="UP000887013">
    <property type="component" value="Unassembled WGS sequence"/>
</dbReference>
<keyword evidence="1" id="KW-1133">Transmembrane helix</keyword>
<organism evidence="2 3">
    <name type="scientific">Nephila pilipes</name>
    <name type="common">Giant wood spider</name>
    <name type="synonym">Nephila maculata</name>
    <dbReference type="NCBI Taxonomy" id="299642"/>
    <lineage>
        <taxon>Eukaryota</taxon>
        <taxon>Metazoa</taxon>
        <taxon>Ecdysozoa</taxon>
        <taxon>Arthropoda</taxon>
        <taxon>Chelicerata</taxon>
        <taxon>Arachnida</taxon>
        <taxon>Araneae</taxon>
        <taxon>Araneomorphae</taxon>
        <taxon>Entelegynae</taxon>
        <taxon>Araneoidea</taxon>
        <taxon>Nephilidae</taxon>
        <taxon>Nephila</taxon>
    </lineage>
</organism>